<dbReference type="STRING" id="1344003.SAMN05445060_2109"/>
<sequence>MVAAPPVHGETAPVLQMGAELVTRGHDVTALVGTAFADAARHTGAHVVTLTGAADFDVRELAARPDRVALKPGPVQMNWDFIHGFAAGIVEQHEAIQRMLDDDPDLVVLSNLLFMGCWPVALGASGHRPRRWVAVAANPLLIGDSATTVMGPVPGLAGDELARANSTANEQFEAMFTPTRDAVQRAVGQLGATDQVPGLPGAFYSLPDAVAALTVHEFDFPRVAPPDSLHYAGILPPRTPTGAITPSWWADLDTDTPVVVVTQGTVANEDLNELVVPTLASLAEEEVVVVAALGRDPASLGIDPPANARVADYLPFDELLPRASVLVTNGGFGATQHALACGVPVVVAGATEDKAMVAAHVAHHAVGIDLGTQTPTREQLATAVRDVLRDGSYHRAAQRLRVAYSDADAAATVESLVLPQP</sequence>
<evidence type="ECO:0000313" key="3">
    <source>
        <dbReference type="EMBL" id="SIS00251.1"/>
    </source>
</evidence>
<feature type="domain" description="Erythromycin biosynthesis protein CIII-like C-terminal" evidence="2">
    <location>
        <begin position="279"/>
        <end position="402"/>
    </location>
</feature>
<dbReference type="InterPro" id="IPR010610">
    <property type="entry name" value="EryCIII-like_C"/>
</dbReference>
<dbReference type="SUPFAM" id="SSF53756">
    <property type="entry name" value="UDP-Glycosyltransferase/glycogen phosphorylase"/>
    <property type="match status" value="1"/>
</dbReference>
<dbReference type="CDD" id="cd03784">
    <property type="entry name" value="GT1_Gtf-like"/>
    <property type="match status" value="1"/>
</dbReference>
<keyword evidence="4" id="KW-1185">Reference proteome</keyword>
<dbReference type="AlphaFoldDB" id="A0A1N7FIW5"/>
<dbReference type="FunFam" id="3.40.50.2000:FF:000072">
    <property type="entry name" value="Glycosyl transferase"/>
    <property type="match status" value="1"/>
</dbReference>
<proteinExistence type="predicted"/>
<dbReference type="Pfam" id="PF06722">
    <property type="entry name" value="EryCIII-like_C"/>
    <property type="match status" value="1"/>
</dbReference>
<reference evidence="3 4" key="1">
    <citation type="submission" date="2017-01" db="EMBL/GenBank/DDBJ databases">
        <authorList>
            <person name="Mah S.A."/>
            <person name="Swanson W.J."/>
            <person name="Moy G.W."/>
            <person name="Vacquier V.D."/>
        </authorList>
    </citation>
    <scope>NUCLEOTIDE SEQUENCE [LARGE SCALE GENOMIC DNA]</scope>
    <source>
        <strain evidence="3 4">CPCC 203464</strain>
    </source>
</reference>
<protein>
    <submittedName>
        <fullName evidence="3">UDP:flavonoid glycosyltransferase YjiC, YdhE family</fullName>
    </submittedName>
</protein>
<dbReference type="GO" id="GO:0008194">
    <property type="term" value="F:UDP-glycosyltransferase activity"/>
    <property type="evidence" value="ECO:0007669"/>
    <property type="project" value="InterPro"/>
</dbReference>
<dbReference type="Gene3D" id="3.40.50.2000">
    <property type="entry name" value="Glycogen Phosphorylase B"/>
    <property type="match status" value="2"/>
</dbReference>
<keyword evidence="1 3" id="KW-0808">Transferase</keyword>
<evidence type="ECO:0000313" key="4">
    <source>
        <dbReference type="Proteomes" id="UP000186218"/>
    </source>
</evidence>
<gene>
    <name evidence="3" type="ORF">SAMN05445060_2109</name>
</gene>
<dbReference type="PANTHER" id="PTHR21015">
    <property type="entry name" value="UDP-N-ACETYLGLUCOSAMINE--N-ACETYLMURAMYL-(PENTAPEPTIDE) PYROPHOSPHORYL-UNDECAPRENOL N-ACETYLGLUCOSAMINE TRANSFERASE 1"/>
    <property type="match status" value="1"/>
</dbReference>
<dbReference type="EMBL" id="FTNT01000005">
    <property type="protein sequence ID" value="SIS00251.1"/>
    <property type="molecule type" value="Genomic_DNA"/>
</dbReference>
<name>A0A1N7FIW5_9NOCA</name>
<dbReference type="GO" id="GO:0009247">
    <property type="term" value="P:glycolipid biosynthetic process"/>
    <property type="evidence" value="ECO:0007669"/>
    <property type="project" value="UniProtKB-ARBA"/>
</dbReference>
<dbReference type="InterPro" id="IPR002213">
    <property type="entry name" value="UDP_glucos_trans"/>
</dbReference>
<accession>A0A1N7FIW5</accession>
<evidence type="ECO:0000256" key="1">
    <source>
        <dbReference type="ARBA" id="ARBA00022679"/>
    </source>
</evidence>
<dbReference type="PANTHER" id="PTHR21015:SF22">
    <property type="entry name" value="GLYCOSYLTRANSFERASE"/>
    <property type="match status" value="1"/>
</dbReference>
<dbReference type="GO" id="GO:0016758">
    <property type="term" value="F:hexosyltransferase activity"/>
    <property type="evidence" value="ECO:0007669"/>
    <property type="project" value="UniProtKB-ARBA"/>
</dbReference>
<dbReference type="GO" id="GO:0016020">
    <property type="term" value="C:membrane"/>
    <property type="evidence" value="ECO:0007669"/>
    <property type="project" value="GOC"/>
</dbReference>
<evidence type="ECO:0000259" key="2">
    <source>
        <dbReference type="Pfam" id="PF06722"/>
    </source>
</evidence>
<dbReference type="Proteomes" id="UP000186218">
    <property type="component" value="Unassembled WGS sequence"/>
</dbReference>
<organism evidence="3 4">
    <name type="scientific">Williamsia sterculiae</name>
    <dbReference type="NCBI Taxonomy" id="1344003"/>
    <lineage>
        <taxon>Bacteria</taxon>
        <taxon>Bacillati</taxon>
        <taxon>Actinomycetota</taxon>
        <taxon>Actinomycetes</taxon>
        <taxon>Mycobacteriales</taxon>
        <taxon>Nocardiaceae</taxon>
        <taxon>Williamsia</taxon>
    </lineage>
</organism>